<dbReference type="PROSITE" id="PS00642">
    <property type="entry name" value="COMPLEX1_75K_2"/>
    <property type="match status" value="1"/>
</dbReference>
<dbReference type="SUPFAM" id="SSF54862">
    <property type="entry name" value="4Fe-4S ferredoxins"/>
    <property type="match status" value="1"/>
</dbReference>
<evidence type="ECO:0000256" key="5">
    <source>
        <dbReference type="ARBA" id="ARBA00022723"/>
    </source>
</evidence>
<dbReference type="InterPro" id="IPR001041">
    <property type="entry name" value="2Fe-2S_ferredoxin-type"/>
</dbReference>
<dbReference type="FunCoup" id="A0A7R8UZA0">
    <property type="interactions" value="1129"/>
</dbReference>
<dbReference type="PROSITE" id="PS51839">
    <property type="entry name" value="4FE4S_HC3"/>
    <property type="match status" value="1"/>
</dbReference>
<evidence type="ECO:0000259" key="15">
    <source>
        <dbReference type="PROSITE" id="PS51839"/>
    </source>
</evidence>
<evidence type="ECO:0000256" key="9">
    <source>
        <dbReference type="ARBA" id="ARBA00023027"/>
    </source>
</evidence>
<reference evidence="16 17" key="1">
    <citation type="submission" date="2020-11" db="EMBL/GenBank/DDBJ databases">
        <authorList>
            <person name="Wallbank WR R."/>
            <person name="Pardo Diaz C."/>
            <person name="Kozak K."/>
            <person name="Martin S."/>
            <person name="Jiggins C."/>
            <person name="Moest M."/>
            <person name="Warren A I."/>
            <person name="Generalovic N T."/>
            <person name="Byers J.R.P. K."/>
            <person name="Montejo-Kovacevich G."/>
            <person name="Yen C E."/>
        </authorList>
    </citation>
    <scope>NUCLEOTIDE SEQUENCE [LARGE SCALE GENOMIC DNA]</scope>
</reference>
<dbReference type="Gene3D" id="3.30.70.20">
    <property type="match status" value="1"/>
</dbReference>
<keyword evidence="6" id="KW-1278">Translocase</keyword>
<dbReference type="InterPro" id="IPR006963">
    <property type="entry name" value="Mopterin_OxRdtase_4Fe-4S_dom"/>
</dbReference>
<evidence type="ECO:0000256" key="8">
    <source>
        <dbReference type="ARBA" id="ARBA00023014"/>
    </source>
</evidence>
<dbReference type="EMBL" id="LR899013">
    <property type="protein sequence ID" value="CAD7089797.1"/>
    <property type="molecule type" value="Genomic_DNA"/>
</dbReference>
<dbReference type="AlphaFoldDB" id="A0A7R8UZA0"/>
<dbReference type="CDD" id="cd00207">
    <property type="entry name" value="fer2"/>
    <property type="match status" value="1"/>
</dbReference>
<evidence type="ECO:0000256" key="6">
    <source>
        <dbReference type="ARBA" id="ARBA00022967"/>
    </source>
</evidence>
<dbReference type="PROSITE" id="PS51669">
    <property type="entry name" value="4FE4S_MOW_BIS_MGD"/>
    <property type="match status" value="1"/>
</dbReference>
<feature type="domain" description="4Fe-4S Mo/W bis-MGD-type" evidence="14">
    <location>
        <begin position="257"/>
        <end position="313"/>
    </location>
</feature>
<dbReference type="CDD" id="cd02773">
    <property type="entry name" value="MopB_Res-Cmplx1_Nad11"/>
    <property type="match status" value="1"/>
</dbReference>
<keyword evidence="9" id="KW-0520">NAD</keyword>
<dbReference type="Gene3D" id="3.40.50.740">
    <property type="match status" value="1"/>
</dbReference>
<dbReference type="InterPro" id="IPR036010">
    <property type="entry name" value="2Fe-2S_ferredoxin-like_sf"/>
</dbReference>
<dbReference type="GO" id="GO:0005743">
    <property type="term" value="C:mitochondrial inner membrane"/>
    <property type="evidence" value="ECO:0007669"/>
    <property type="project" value="UniProtKB-ARBA"/>
</dbReference>
<dbReference type="FunFam" id="3.30.200.210:FF:000002">
    <property type="entry name" value="NADH-ubiquinone oxidoreductase 75 kDa subunit"/>
    <property type="match status" value="1"/>
</dbReference>
<evidence type="ECO:0000256" key="7">
    <source>
        <dbReference type="ARBA" id="ARBA00023004"/>
    </source>
</evidence>
<evidence type="ECO:0000259" key="14">
    <source>
        <dbReference type="PROSITE" id="PS51669"/>
    </source>
</evidence>
<feature type="domain" description="2Fe-2S ferredoxin-type" evidence="13">
    <location>
        <begin position="38"/>
        <end position="116"/>
    </location>
</feature>
<dbReference type="FunFam" id="3.30.70.20:FF:000002">
    <property type="entry name" value="NADH-ubiquinone oxidoreductase 75 kDa subunit"/>
    <property type="match status" value="1"/>
</dbReference>
<comment type="catalytic activity">
    <reaction evidence="11">
        <text>a ubiquinone + NADH + 5 H(+)(in) = a ubiquinol + NAD(+) + 4 H(+)(out)</text>
        <dbReference type="Rhea" id="RHEA:29091"/>
        <dbReference type="Rhea" id="RHEA-COMP:9565"/>
        <dbReference type="Rhea" id="RHEA-COMP:9566"/>
        <dbReference type="ChEBI" id="CHEBI:15378"/>
        <dbReference type="ChEBI" id="CHEBI:16389"/>
        <dbReference type="ChEBI" id="CHEBI:17976"/>
        <dbReference type="ChEBI" id="CHEBI:57540"/>
        <dbReference type="ChEBI" id="CHEBI:57945"/>
        <dbReference type="EC" id="7.1.1.2"/>
    </reaction>
</comment>
<dbReference type="Pfam" id="PF10588">
    <property type="entry name" value="NADH-G_4Fe-4S_3"/>
    <property type="match status" value="1"/>
</dbReference>
<evidence type="ECO:0000259" key="13">
    <source>
        <dbReference type="PROSITE" id="PS51085"/>
    </source>
</evidence>
<keyword evidence="7" id="KW-0408">Iron</keyword>
<evidence type="ECO:0000256" key="4">
    <source>
        <dbReference type="ARBA" id="ARBA00022485"/>
    </source>
</evidence>
<dbReference type="Gene3D" id="3.30.200.210">
    <property type="match status" value="1"/>
</dbReference>
<evidence type="ECO:0000256" key="2">
    <source>
        <dbReference type="ARBA" id="ARBA00005404"/>
    </source>
</evidence>
<dbReference type="InterPro" id="IPR054351">
    <property type="entry name" value="NADH_UbQ_OxRdtase_ferredoxin"/>
</dbReference>
<sequence length="727" mass="79128">MFRVPLAKAISLGSPKRVANIAVRASASAASTPAKAPERIEVFVDDIPVQVLPGTTVLQAAAMVGVEIPRFCYHERLAVAGNCRMCLVEVEKSPKPVAACAMPVMKGWRIKTNSDLTKKAREGVMEFLLMNHPLDCPICDQGGECDLQDQAMAFGSDRSRFTDINFTGKRAVEDKDIGPLVKTIMTRCIHCTRCIRFASEIAGVDDLGTTGRGNDMQVGTYVEKLFLTELSGNVIDLCPVGALTNKPYSFVARPWEIRKIDSIDVMDAIGSNIIVSTRTGEVLRILPRENEEVNEEWLADKGRFACDGLKRQRLIAPMLRTPSGELQAVEWESTLIAVAKAVRKAPKGSVVAIAGSMADVEAMVATKDLLNRIGSEIVCTEQSLPTQGSGSDLRSNYLLNSSIQALEEADVVLLVGTNPRYEAPLLNTRLRKSYVHNELELALIGPKVDLSYKYQHLGDGAELINQISTGTHPFAQKLKNAKKPAIILGSEMLARPDGAGILATLQSFANKISKPEWNAFNVLHQNASQVGALDVGYRPGVETALKAQPKVVFLLGADAGIVTREKLPKDCFVVYIGHHGDAGATIADAVLPGAAYTEKQATYVNTEGRSQQTLCAVNPPGLAREDWKIIRALSEVVGEPLPYDTLDELRERVEDIAPHLVQHGKLETNSFATLAEQLAKDKKIDNSKITVRQQTLKDYFMTDPISRASPTMAKCIAAVKKQEAKAH</sequence>
<dbReference type="Pfam" id="PF13510">
    <property type="entry name" value="Fer2_4"/>
    <property type="match status" value="1"/>
</dbReference>
<dbReference type="SUPFAM" id="SSF53706">
    <property type="entry name" value="Formate dehydrogenase/DMSO reductase, domains 1-3"/>
    <property type="match status" value="1"/>
</dbReference>
<dbReference type="GO" id="GO:0008137">
    <property type="term" value="F:NADH dehydrogenase (ubiquinone) activity"/>
    <property type="evidence" value="ECO:0007669"/>
    <property type="project" value="UniProtKB-EC"/>
</dbReference>
<dbReference type="GO" id="GO:0045271">
    <property type="term" value="C:respiratory chain complex I"/>
    <property type="evidence" value="ECO:0007669"/>
    <property type="project" value="UniProtKB-ARBA"/>
</dbReference>
<dbReference type="Pfam" id="PF22117">
    <property type="entry name" value="Fer4_Nqo3"/>
    <property type="match status" value="1"/>
</dbReference>
<dbReference type="PROSITE" id="PS51085">
    <property type="entry name" value="2FE2S_FER_2"/>
    <property type="match status" value="1"/>
</dbReference>
<dbReference type="FunFam" id="3.40.50.740:FF:000021">
    <property type="entry name" value="NADH:ubiquinone oxidoreductase core subunit S1"/>
    <property type="match status" value="1"/>
</dbReference>
<proteinExistence type="inferred from homology"/>
<dbReference type="OMA" id="QAMAYGV"/>
<evidence type="ECO:0000313" key="16">
    <source>
        <dbReference type="EMBL" id="CAD7089797.1"/>
    </source>
</evidence>
<evidence type="ECO:0000256" key="12">
    <source>
        <dbReference type="RuleBase" id="RU004523"/>
    </source>
</evidence>
<evidence type="ECO:0000256" key="10">
    <source>
        <dbReference type="ARBA" id="ARBA00034078"/>
    </source>
</evidence>
<dbReference type="NCBIfam" id="TIGR01973">
    <property type="entry name" value="NuoG"/>
    <property type="match status" value="1"/>
</dbReference>
<dbReference type="InterPro" id="IPR006656">
    <property type="entry name" value="Mopterin_OxRdtase"/>
</dbReference>
<keyword evidence="17" id="KW-1185">Reference proteome</keyword>
<dbReference type="Pfam" id="PF00384">
    <property type="entry name" value="Molybdopterin"/>
    <property type="match status" value="1"/>
</dbReference>
<dbReference type="Gene3D" id="3.10.20.740">
    <property type="match status" value="1"/>
</dbReference>
<evidence type="ECO:0000313" key="17">
    <source>
        <dbReference type="Proteomes" id="UP000594454"/>
    </source>
</evidence>
<dbReference type="Proteomes" id="UP000594454">
    <property type="component" value="Chromosome 5"/>
</dbReference>
<keyword evidence="8" id="KW-0411">Iron-sulfur</keyword>
<dbReference type="GO" id="GO:0046872">
    <property type="term" value="F:metal ion binding"/>
    <property type="evidence" value="ECO:0007669"/>
    <property type="project" value="UniProtKB-KW"/>
</dbReference>
<organism evidence="16 17">
    <name type="scientific">Hermetia illucens</name>
    <name type="common">Black soldier fly</name>
    <dbReference type="NCBI Taxonomy" id="343691"/>
    <lineage>
        <taxon>Eukaryota</taxon>
        <taxon>Metazoa</taxon>
        <taxon>Ecdysozoa</taxon>
        <taxon>Arthropoda</taxon>
        <taxon>Hexapoda</taxon>
        <taxon>Insecta</taxon>
        <taxon>Pterygota</taxon>
        <taxon>Neoptera</taxon>
        <taxon>Endopterygota</taxon>
        <taxon>Diptera</taxon>
        <taxon>Brachycera</taxon>
        <taxon>Stratiomyomorpha</taxon>
        <taxon>Stratiomyidae</taxon>
        <taxon>Hermetiinae</taxon>
        <taxon>Hermetia</taxon>
    </lineage>
</organism>
<dbReference type="InterPro" id="IPR015405">
    <property type="entry name" value="NDUFS1-like_C"/>
</dbReference>
<dbReference type="GO" id="GO:0051539">
    <property type="term" value="F:4 iron, 4 sulfur cluster binding"/>
    <property type="evidence" value="ECO:0007669"/>
    <property type="project" value="UniProtKB-KW"/>
</dbReference>
<dbReference type="Pfam" id="PF09326">
    <property type="entry name" value="NADH_dhqG_C"/>
    <property type="match status" value="1"/>
</dbReference>
<evidence type="ECO:0000256" key="11">
    <source>
        <dbReference type="ARBA" id="ARBA00049551"/>
    </source>
</evidence>
<keyword evidence="4" id="KW-0004">4Fe-4S</keyword>
<comment type="cofactor">
    <cofactor evidence="10">
        <name>[2Fe-2S] cluster</name>
        <dbReference type="ChEBI" id="CHEBI:190135"/>
    </cofactor>
</comment>
<dbReference type="InterPro" id="IPR019574">
    <property type="entry name" value="NADH_UbQ_OxRdtase_Gsu_4Fe4S-bd"/>
</dbReference>
<dbReference type="InParanoid" id="A0A7R8UZA0"/>
<dbReference type="PROSITE" id="PS00641">
    <property type="entry name" value="COMPLEX1_75K_1"/>
    <property type="match status" value="1"/>
</dbReference>
<name>A0A7R8UZA0_HERIL</name>
<accession>A0A7R8UZA0</accession>
<comment type="similarity">
    <text evidence="2 12">Belongs to the complex I 75 kDa subunit family.</text>
</comment>
<keyword evidence="5" id="KW-0479">Metal-binding</keyword>
<dbReference type="GO" id="GO:0042773">
    <property type="term" value="P:ATP synthesis coupled electron transport"/>
    <property type="evidence" value="ECO:0007669"/>
    <property type="project" value="InterPro"/>
</dbReference>
<evidence type="ECO:0000256" key="3">
    <source>
        <dbReference type="ARBA" id="ARBA00013888"/>
    </source>
</evidence>
<dbReference type="PANTHER" id="PTHR43105">
    <property type="entry name" value="RESPIRATORY NITRATE REDUCTASE"/>
    <property type="match status" value="1"/>
</dbReference>
<dbReference type="InterPro" id="IPR000283">
    <property type="entry name" value="NADH_UbQ_OxRdtase_75kDa_su_CS"/>
</dbReference>
<dbReference type="InterPro" id="IPR010228">
    <property type="entry name" value="NADH_UbQ_OxRdtase_Gsu"/>
</dbReference>
<gene>
    <name evidence="16" type="ORF">HERILL_LOCUS12324</name>
</gene>
<feature type="domain" description="4Fe-4S His(Cys)3-ligated-type" evidence="15">
    <location>
        <begin position="116"/>
        <end position="155"/>
    </location>
</feature>
<dbReference type="FunFam" id="3.10.20.740:FF:000001">
    <property type="entry name" value="NADH-quinone oxidoreductase subunit G"/>
    <property type="match status" value="1"/>
</dbReference>
<dbReference type="OrthoDB" id="10249365at2759"/>
<evidence type="ECO:0000256" key="1">
    <source>
        <dbReference type="ARBA" id="ARBA00001966"/>
    </source>
</evidence>
<dbReference type="Pfam" id="PF22151">
    <property type="entry name" value="Fer4_NDSU1"/>
    <property type="match status" value="1"/>
</dbReference>
<dbReference type="PROSITE" id="PS00643">
    <property type="entry name" value="COMPLEX1_75K_3"/>
    <property type="match status" value="1"/>
</dbReference>
<dbReference type="GO" id="GO:0016651">
    <property type="term" value="F:oxidoreductase activity, acting on NAD(P)H"/>
    <property type="evidence" value="ECO:0007669"/>
    <property type="project" value="InterPro"/>
</dbReference>
<comment type="cofactor">
    <cofactor evidence="1">
        <name>[4Fe-4S] cluster</name>
        <dbReference type="ChEBI" id="CHEBI:49883"/>
    </cofactor>
</comment>
<dbReference type="SMART" id="SM00929">
    <property type="entry name" value="NADH-G_4Fe-4S_3"/>
    <property type="match status" value="1"/>
</dbReference>
<dbReference type="SUPFAM" id="SSF54292">
    <property type="entry name" value="2Fe-2S ferredoxin-like"/>
    <property type="match status" value="1"/>
</dbReference>
<dbReference type="PANTHER" id="PTHR43105:SF13">
    <property type="entry name" value="NADH-UBIQUINONE OXIDOREDUCTASE 75 KDA SUBUNIT, MITOCHONDRIAL"/>
    <property type="match status" value="1"/>
</dbReference>
<dbReference type="InterPro" id="IPR050123">
    <property type="entry name" value="Prok_molybdopt-oxidoreductase"/>
</dbReference>
<protein>
    <recommendedName>
        <fullName evidence="3">NADH-ubiquinone oxidoreductase 75 kDa subunit, mitochondrial</fullName>
    </recommendedName>
</protein>